<sequence>MSENHGTAVRDHDSSPMPALGLWAAGAAVVLGGSFALFWARGLYLVPPKSVTNLDDPDYLYRVPFSPLVENVIGVAAVVLFCVGVVVLARATARNRLDAAWWIVVGLAAAAGLITGFTWAVYTAPTIGANIGAGFMSLVGTPVAVALLLGAAGTALYLRRRARRHRS</sequence>
<evidence type="ECO:0000313" key="2">
    <source>
        <dbReference type="EMBL" id="PSK95431.1"/>
    </source>
</evidence>
<comment type="caution">
    <text evidence="2">The sequence shown here is derived from an EMBL/GenBank/DDBJ whole genome shotgun (WGS) entry which is preliminary data.</text>
</comment>
<dbReference type="AlphaFoldDB" id="A0A2P8DDX1"/>
<gene>
    <name evidence="2" type="ORF">CLV63_11591</name>
</gene>
<feature type="transmembrane region" description="Helical" evidence="1">
    <location>
        <begin position="101"/>
        <end position="122"/>
    </location>
</feature>
<proteinExistence type="predicted"/>
<feature type="transmembrane region" description="Helical" evidence="1">
    <location>
        <begin position="68"/>
        <end position="89"/>
    </location>
</feature>
<accession>A0A2P8DDX1</accession>
<keyword evidence="3" id="KW-1185">Reference proteome</keyword>
<feature type="transmembrane region" description="Helical" evidence="1">
    <location>
        <begin position="134"/>
        <end position="158"/>
    </location>
</feature>
<dbReference type="RefSeq" id="WP_146165620.1">
    <property type="nucleotide sequence ID" value="NZ_PYGA01000015.1"/>
</dbReference>
<organism evidence="2 3">
    <name type="scientific">Murinocardiopsis flavida</name>
    <dbReference type="NCBI Taxonomy" id="645275"/>
    <lineage>
        <taxon>Bacteria</taxon>
        <taxon>Bacillati</taxon>
        <taxon>Actinomycetota</taxon>
        <taxon>Actinomycetes</taxon>
        <taxon>Streptosporangiales</taxon>
        <taxon>Nocardiopsidaceae</taxon>
        <taxon>Murinocardiopsis</taxon>
    </lineage>
</organism>
<feature type="transmembrane region" description="Helical" evidence="1">
    <location>
        <begin position="20"/>
        <end position="40"/>
    </location>
</feature>
<keyword evidence="1" id="KW-0812">Transmembrane</keyword>
<reference evidence="2 3" key="1">
    <citation type="submission" date="2018-03" db="EMBL/GenBank/DDBJ databases">
        <title>Genomic Encyclopedia of Archaeal and Bacterial Type Strains, Phase II (KMG-II): from individual species to whole genera.</title>
        <authorList>
            <person name="Goeker M."/>
        </authorList>
    </citation>
    <scope>NUCLEOTIDE SEQUENCE [LARGE SCALE GENOMIC DNA]</scope>
    <source>
        <strain evidence="2 3">DSM 45312</strain>
    </source>
</reference>
<dbReference type="Proteomes" id="UP000240542">
    <property type="component" value="Unassembled WGS sequence"/>
</dbReference>
<name>A0A2P8DDX1_9ACTN</name>
<keyword evidence="1" id="KW-0472">Membrane</keyword>
<evidence type="ECO:0000313" key="3">
    <source>
        <dbReference type="Proteomes" id="UP000240542"/>
    </source>
</evidence>
<protein>
    <submittedName>
        <fullName evidence="2">Uncharacterized protein</fullName>
    </submittedName>
</protein>
<evidence type="ECO:0000256" key="1">
    <source>
        <dbReference type="SAM" id="Phobius"/>
    </source>
</evidence>
<keyword evidence="1" id="KW-1133">Transmembrane helix</keyword>
<dbReference type="EMBL" id="PYGA01000015">
    <property type="protein sequence ID" value="PSK95431.1"/>
    <property type="molecule type" value="Genomic_DNA"/>
</dbReference>